<feature type="compositionally biased region" description="Basic and acidic residues" evidence="5">
    <location>
        <begin position="8"/>
        <end position="21"/>
    </location>
</feature>
<feature type="transmembrane region" description="Helical" evidence="6">
    <location>
        <begin position="317"/>
        <end position="337"/>
    </location>
</feature>
<name>A0A162ZLE1_DIDRA</name>
<evidence type="ECO:0000256" key="1">
    <source>
        <dbReference type="ARBA" id="ARBA00004141"/>
    </source>
</evidence>
<feature type="transmembrane region" description="Helical" evidence="6">
    <location>
        <begin position="189"/>
        <end position="210"/>
    </location>
</feature>
<evidence type="ECO:0000259" key="7">
    <source>
        <dbReference type="Pfam" id="PF00892"/>
    </source>
</evidence>
<evidence type="ECO:0000256" key="3">
    <source>
        <dbReference type="ARBA" id="ARBA00022989"/>
    </source>
</evidence>
<keyword evidence="2 6" id="KW-0812">Transmembrane</keyword>
<evidence type="ECO:0000256" key="6">
    <source>
        <dbReference type="SAM" id="Phobius"/>
    </source>
</evidence>
<dbReference type="EMBL" id="JYNV01000272">
    <property type="protein sequence ID" value="KZM20674.1"/>
    <property type="molecule type" value="Genomic_DNA"/>
</dbReference>
<feature type="transmembrane region" description="Helical" evidence="6">
    <location>
        <begin position="264"/>
        <end position="281"/>
    </location>
</feature>
<dbReference type="PANTHER" id="PTHR22911:SF6">
    <property type="entry name" value="SOLUTE CARRIER FAMILY 35 MEMBER G1"/>
    <property type="match status" value="1"/>
</dbReference>
<reference evidence="8 9" key="1">
    <citation type="journal article" date="2016" name="Sci. Rep.">
        <title>Draft genome sequencing and secretome analysis of fungal phytopathogen Ascochyta rabiei provides insight into the necrotrophic effector repertoire.</title>
        <authorList>
            <person name="Verma S."/>
            <person name="Gazara R.K."/>
            <person name="Nizam S."/>
            <person name="Parween S."/>
            <person name="Chattopadhyay D."/>
            <person name="Verma P.K."/>
        </authorList>
    </citation>
    <scope>NUCLEOTIDE SEQUENCE [LARGE SCALE GENOMIC DNA]</scope>
    <source>
        <strain evidence="8 9">ArDII</strain>
    </source>
</reference>
<dbReference type="OrthoDB" id="306876at2759"/>
<feature type="domain" description="EamA" evidence="7">
    <location>
        <begin position="188"/>
        <end position="328"/>
    </location>
</feature>
<dbReference type="InterPro" id="IPR000620">
    <property type="entry name" value="EamA_dom"/>
</dbReference>
<evidence type="ECO:0000313" key="9">
    <source>
        <dbReference type="Proteomes" id="UP000076837"/>
    </source>
</evidence>
<feature type="transmembrane region" description="Helical" evidence="6">
    <location>
        <begin position="381"/>
        <end position="402"/>
    </location>
</feature>
<dbReference type="Proteomes" id="UP000076837">
    <property type="component" value="Unassembled WGS sequence"/>
</dbReference>
<protein>
    <submittedName>
        <fullName evidence="8">Membrane protein</fullName>
    </submittedName>
</protein>
<accession>A0A162ZLE1</accession>
<proteinExistence type="predicted"/>
<evidence type="ECO:0000256" key="5">
    <source>
        <dbReference type="SAM" id="MobiDB-lite"/>
    </source>
</evidence>
<dbReference type="Pfam" id="PF00892">
    <property type="entry name" value="EamA"/>
    <property type="match status" value="2"/>
</dbReference>
<dbReference type="InterPro" id="IPR037185">
    <property type="entry name" value="EmrE-like"/>
</dbReference>
<evidence type="ECO:0000256" key="4">
    <source>
        <dbReference type="ARBA" id="ARBA00023136"/>
    </source>
</evidence>
<feature type="domain" description="EamA" evidence="7">
    <location>
        <begin position="382"/>
        <end position="514"/>
    </location>
</feature>
<comment type="caution">
    <text evidence="8">The sequence shown here is derived from an EMBL/GenBank/DDBJ whole genome shotgun (WGS) entry which is preliminary data.</text>
</comment>
<organism evidence="8 9">
    <name type="scientific">Didymella rabiei</name>
    <name type="common">Chickpea ascochyta blight fungus</name>
    <name type="synonym">Mycosphaerella rabiei</name>
    <dbReference type="NCBI Taxonomy" id="5454"/>
    <lineage>
        <taxon>Eukaryota</taxon>
        <taxon>Fungi</taxon>
        <taxon>Dikarya</taxon>
        <taxon>Ascomycota</taxon>
        <taxon>Pezizomycotina</taxon>
        <taxon>Dothideomycetes</taxon>
        <taxon>Pleosporomycetidae</taxon>
        <taxon>Pleosporales</taxon>
        <taxon>Pleosporineae</taxon>
        <taxon>Didymellaceae</taxon>
        <taxon>Ascochyta</taxon>
    </lineage>
</organism>
<feature type="transmembrane region" description="Helical" evidence="6">
    <location>
        <begin position="444"/>
        <end position="463"/>
    </location>
</feature>
<keyword evidence="4 6" id="KW-0472">Membrane</keyword>
<sequence>MIAASDRSVGRHPEYSEKNAGWRDSGGYSASCAFSLAEYQFAPSSLSYRALGFTAFLRFQRWLHNVVTTLQILSRTVQGSVMNTLPHPRDFEDDDKHAASERLDAYEAVTSDKPGGNKLEESLNVARGAIRVPSPDPSLLSIDDSNNIRLGHNPDYFPDRNGRRYASRSPAPPQTVKTRAQAIWTKNKGLFLVLISQFFGALMNVTTRMLEMEGNDGKGYHPFHILFARMGITVLCASVYMWYKKTEHFPFGMREVRPLLVARGLFGFFGVFGMYYSLLYLPLADATVITFLAPSLACWACSYLINETFTRVEQIAAYVSLFGVILIAGPVSLLTFLSHSSEAVPPASGDSDIAVAINATADAHRLAAEIDAVTPAQRASAVGAALLGVLGAAGAYTTIRWIGKRAHPLISVNYFATWCTVVSIVMMLVLPGVGFLLPRSSRDWCYLIFLGICGFVMQFLLAAGLQYEKSSRATNMVYMQMLFALGFDKLIWDTTPGALSIVGSSLILGSAIYVAMHKEGPKKAEVVGQYGDQEEGRGLMSAELHADQDIGGQGIRMASVRT</sequence>
<dbReference type="SUPFAM" id="SSF103481">
    <property type="entry name" value="Multidrug resistance efflux transporter EmrE"/>
    <property type="match status" value="2"/>
</dbReference>
<feature type="transmembrane region" description="Helical" evidence="6">
    <location>
        <begin position="287"/>
        <end position="305"/>
    </location>
</feature>
<keyword evidence="3 6" id="KW-1133">Transmembrane helix</keyword>
<feature type="transmembrane region" description="Helical" evidence="6">
    <location>
        <begin position="414"/>
        <end position="438"/>
    </location>
</feature>
<feature type="region of interest" description="Disordered" evidence="5">
    <location>
        <begin position="1"/>
        <end position="24"/>
    </location>
</feature>
<feature type="transmembrane region" description="Helical" evidence="6">
    <location>
        <begin position="222"/>
        <end position="243"/>
    </location>
</feature>
<comment type="subcellular location">
    <subcellularLocation>
        <location evidence="1">Membrane</location>
        <topology evidence="1">Multi-pass membrane protein</topology>
    </subcellularLocation>
</comment>
<gene>
    <name evidence="8" type="ORF">ST47_g8164</name>
</gene>
<evidence type="ECO:0000313" key="8">
    <source>
        <dbReference type="EMBL" id="KZM20674.1"/>
    </source>
</evidence>
<evidence type="ECO:0000256" key="2">
    <source>
        <dbReference type="ARBA" id="ARBA00022692"/>
    </source>
</evidence>
<keyword evidence="9" id="KW-1185">Reference proteome</keyword>
<dbReference type="PANTHER" id="PTHR22911">
    <property type="entry name" value="ACYL-MALONYL CONDENSING ENZYME-RELATED"/>
    <property type="match status" value="1"/>
</dbReference>
<dbReference type="AlphaFoldDB" id="A0A162ZLE1"/>
<dbReference type="GO" id="GO:0016020">
    <property type="term" value="C:membrane"/>
    <property type="evidence" value="ECO:0007669"/>
    <property type="project" value="UniProtKB-SubCell"/>
</dbReference>